<feature type="domain" description="FecR protein" evidence="1">
    <location>
        <begin position="123"/>
        <end position="211"/>
    </location>
</feature>
<dbReference type="InterPro" id="IPR032623">
    <property type="entry name" value="FecR_N"/>
</dbReference>
<dbReference type="OrthoDB" id="1099576at2"/>
<evidence type="ECO:0000259" key="2">
    <source>
        <dbReference type="Pfam" id="PF16220"/>
    </source>
</evidence>
<dbReference type="Gene3D" id="2.60.120.1440">
    <property type="match status" value="1"/>
</dbReference>
<dbReference type="InterPro" id="IPR012373">
    <property type="entry name" value="Ferrdict_sens_TM"/>
</dbReference>
<dbReference type="RefSeq" id="WP_135287555.1">
    <property type="nucleotide sequence ID" value="NZ_QUZU01000001.1"/>
</dbReference>
<reference evidence="3 4" key="1">
    <citation type="journal article" date="2019" name="Syst. Appl. Microbiol.">
        <title>New species of pathogenic Pseudomonas isolated from citrus in Tunisia: Proposal of Pseudomonas kairouanensis sp. nov. and Pseudomonas nabeulensis sp. nov.</title>
        <authorList>
            <person name="Oueslati M."/>
            <person name="Mulet M."/>
            <person name="Gomila M."/>
            <person name="Berge O."/>
            <person name="Hajlaoui M.R."/>
            <person name="Lalucat J."/>
            <person name="Sadfi-Zouaoui N."/>
            <person name="Garcia-Valdes E."/>
        </authorList>
    </citation>
    <scope>NUCLEOTIDE SEQUENCE [LARGE SCALE GENOMIC DNA]</scope>
    <source>
        <strain evidence="3 4">KC12</strain>
    </source>
</reference>
<evidence type="ECO:0000259" key="1">
    <source>
        <dbReference type="Pfam" id="PF04773"/>
    </source>
</evidence>
<keyword evidence="4" id="KW-1185">Reference proteome</keyword>
<dbReference type="PIRSF" id="PIRSF018266">
    <property type="entry name" value="FecR"/>
    <property type="match status" value="1"/>
</dbReference>
<dbReference type="Pfam" id="PF04773">
    <property type="entry name" value="FecR"/>
    <property type="match status" value="1"/>
</dbReference>
<gene>
    <name evidence="3" type="ORF">DYL59_01460</name>
</gene>
<accession>A0A4Z0B2U9</accession>
<evidence type="ECO:0000313" key="4">
    <source>
        <dbReference type="Proteomes" id="UP000297391"/>
    </source>
</evidence>
<name>A0A4Z0B2U9_9PSED</name>
<dbReference type="GO" id="GO:0016989">
    <property type="term" value="F:sigma factor antagonist activity"/>
    <property type="evidence" value="ECO:0007669"/>
    <property type="project" value="TreeGrafter"/>
</dbReference>
<dbReference type="AlphaFoldDB" id="A0A4Z0B2U9"/>
<dbReference type="InterPro" id="IPR006860">
    <property type="entry name" value="FecR"/>
</dbReference>
<dbReference type="PANTHER" id="PTHR30273">
    <property type="entry name" value="PERIPLASMIC SIGNAL SENSOR AND SIGMA FACTOR ACTIVATOR FECR-RELATED"/>
    <property type="match status" value="1"/>
</dbReference>
<dbReference type="EMBL" id="QUZU01000001">
    <property type="protein sequence ID" value="TFY92654.1"/>
    <property type="molecule type" value="Genomic_DNA"/>
</dbReference>
<comment type="caution">
    <text evidence="3">The sequence shown here is derived from an EMBL/GenBank/DDBJ whole genome shotgun (WGS) entry which is preliminary data.</text>
</comment>
<dbReference type="Pfam" id="PF16220">
    <property type="entry name" value="DUF4880"/>
    <property type="match status" value="1"/>
</dbReference>
<feature type="domain" description="FecR N-terminal" evidence="2">
    <location>
        <begin position="13"/>
        <end position="54"/>
    </location>
</feature>
<evidence type="ECO:0000313" key="3">
    <source>
        <dbReference type="EMBL" id="TFY92654.1"/>
    </source>
</evidence>
<sequence>MNPSPAQLTPPLKEAIDWMVTLDSGNADAQVHSAFEHWLAADPRNQHAWQALQNVLVSPFNQLAQGEHTAKAASRALRSSRLSPERRKLLRDGTALALFLGLGGSLAVQRRLPIEGLFSDFYSGTAERKRFTLPDGSVLILNARSIVDVQLSATLRRVQLKQGELSIEVASDPTRPLEVWTAQGRVRALGTRFNVRQMDGQTLVGVQQHSVQVQTQFGPHAVVQEGCALRFTQAQVFPLAGDQSRADAWINGLLDVEDESLGTVIDALRPYRYGLLRVSPAAAKLRVFGVFSLDDSDRALQSLAEVLPIGINRYGQVTLIDVQ</sequence>
<dbReference type="PANTHER" id="PTHR30273:SF2">
    <property type="entry name" value="PROTEIN FECR"/>
    <property type="match status" value="1"/>
</dbReference>
<protein>
    <submittedName>
        <fullName evidence="3">FecR family protein</fullName>
    </submittedName>
</protein>
<organism evidence="3 4">
    <name type="scientific">Pseudomonas kairouanensis</name>
    <dbReference type="NCBI Taxonomy" id="2293832"/>
    <lineage>
        <taxon>Bacteria</taxon>
        <taxon>Pseudomonadati</taxon>
        <taxon>Pseudomonadota</taxon>
        <taxon>Gammaproteobacteria</taxon>
        <taxon>Pseudomonadales</taxon>
        <taxon>Pseudomonadaceae</taxon>
        <taxon>Pseudomonas</taxon>
    </lineage>
</organism>
<proteinExistence type="predicted"/>
<dbReference type="Proteomes" id="UP000297391">
    <property type="component" value="Unassembled WGS sequence"/>
</dbReference>